<dbReference type="GO" id="GO:0015562">
    <property type="term" value="F:efflux transmembrane transporter activity"/>
    <property type="evidence" value="ECO:0007669"/>
    <property type="project" value="TreeGrafter"/>
</dbReference>
<proteinExistence type="predicted"/>
<dbReference type="PROSITE" id="PS51257">
    <property type="entry name" value="PROKAR_LIPOPROTEIN"/>
    <property type="match status" value="1"/>
</dbReference>
<dbReference type="Proteomes" id="UP000524404">
    <property type="component" value="Unassembled WGS sequence"/>
</dbReference>
<reference evidence="2 3" key="1">
    <citation type="submission" date="2020-08" db="EMBL/GenBank/DDBJ databases">
        <title>Functional genomics of gut bacteria from endangered species of beetles.</title>
        <authorList>
            <person name="Carlos-Shanley C."/>
        </authorList>
    </citation>
    <scope>NUCLEOTIDE SEQUENCE [LARGE SCALE GENOMIC DNA]</scope>
    <source>
        <strain evidence="2 3">S00070</strain>
    </source>
</reference>
<accession>A0A841ERQ7</accession>
<dbReference type="InterPro" id="IPR058792">
    <property type="entry name" value="Beta-barrel_RND_2"/>
</dbReference>
<sequence>MKIICFLFFPLLFISCKKTQEQTQVEVMNISESVYASGIVKSKNQYQVFSKVSGIIDELYVKEGDFVQKGQPLMKIFNQTSRLNTENAALLAENSALQANADKLKDLSIAIELAHKKLQNDSLLFIRQRNLWSQQVGTKVEFEQRELAYSNSKIAYQSAILKYKELKRQVNFSAAQSKKNLAISQTMEADYTLKSEYTGRLYSLQKERGEMVNLQTAIAVIGDANLFSLELQVDEDDIVSVKKGQVIMVTLDSYQGKAFEAIVDEIDPLMNEKTRSFTVKANFTKQPQLLFPNLTVEANIILQTKAKVLTIPRNYLIDDTYVLNEKNEKIKVKTGLKDYQKVEIISGLQAKDIILKPTK</sequence>
<evidence type="ECO:0000313" key="2">
    <source>
        <dbReference type="EMBL" id="MBB6004069.1"/>
    </source>
</evidence>
<evidence type="ECO:0000313" key="3">
    <source>
        <dbReference type="Proteomes" id="UP000524404"/>
    </source>
</evidence>
<dbReference type="GO" id="GO:1990281">
    <property type="term" value="C:efflux pump complex"/>
    <property type="evidence" value="ECO:0007669"/>
    <property type="project" value="TreeGrafter"/>
</dbReference>
<gene>
    <name evidence="2" type="ORF">HNP25_002731</name>
</gene>
<comment type="caution">
    <text evidence="2">The sequence shown here is derived from an EMBL/GenBank/DDBJ whole genome shotgun (WGS) entry which is preliminary data.</text>
</comment>
<dbReference type="Gene3D" id="2.40.30.170">
    <property type="match status" value="1"/>
</dbReference>
<feature type="domain" description="CusB-like beta-barrel" evidence="1">
    <location>
        <begin position="229"/>
        <end position="300"/>
    </location>
</feature>
<dbReference type="EMBL" id="JACHKT010000019">
    <property type="protein sequence ID" value="MBB6004069.1"/>
    <property type="molecule type" value="Genomic_DNA"/>
</dbReference>
<name>A0A841ERQ7_9BACT</name>
<dbReference type="AlphaFoldDB" id="A0A841ERQ7"/>
<dbReference type="SUPFAM" id="SSF111369">
    <property type="entry name" value="HlyD-like secretion proteins"/>
    <property type="match status" value="1"/>
</dbReference>
<dbReference type="Pfam" id="PF25954">
    <property type="entry name" value="Beta-barrel_RND_2"/>
    <property type="match status" value="1"/>
</dbReference>
<keyword evidence="3" id="KW-1185">Reference proteome</keyword>
<evidence type="ECO:0000259" key="1">
    <source>
        <dbReference type="Pfam" id="PF25954"/>
    </source>
</evidence>
<dbReference type="PANTHER" id="PTHR30469">
    <property type="entry name" value="MULTIDRUG RESISTANCE PROTEIN MDTA"/>
    <property type="match status" value="1"/>
</dbReference>
<dbReference type="Gene3D" id="2.40.50.100">
    <property type="match status" value="1"/>
</dbReference>
<protein>
    <submittedName>
        <fullName evidence="2">Multidrug efflux pump subunit AcrA (Membrane-fusion protein)</fullName>
    </submittedName>
</protein>
<dbReference type="RefSeq" id="WP_221432470.1">
    <property type="nucleotide sequence ID" value="NZ_JACHKT010000019.1"/>
</dbReference>
<organism evidence="2 3">
    <name type="scientific">Arcicella rosea</name>
    <dbReference type="NCBI Taxonomy" id="502909"/>
    <lineage>
        <taxon>Bacteria</taxon>
        <taxon>Pseudomonadati</taxon>
        <taxon>Bacteroidota</taxon>
        <taxon>Cytophagia</taxon>
        <taxon>Cytophagales</taxon>
        <taxon>Flectobacillaceae</taxon>
        <taxon>Arcicella</taxon>
    </lineage>
</organism>